<organism evidence="3">
    <name type="scientific">Siphoviridae sp. ctD6g5</name>
    <dbReference type="NCBI Taxonomy" id="2826196"/>
    <lineage>
        <taxon>Viruses</taxon>
        <taxon>Duplodnaviria</taxon>
        <taxon>Heunggongvirae</taxon>
        <taxon>Uroviricota</taxon>
        <taxon>Caudoviricetes</taxon>
    </lineage>
</organism>
<dbReference type="InterPro" id="IPR051056">
    <property type="entry name" value="Glycosyl_Hydrolase_73"/>
</dbReference>
<dbReference type="InterPro" id="IPR036365">
    <property type="entry name" value="PGBD-like_sf"/>
</dbReference>
<dbReference type="SUPFAM" id="SSF47090">
    <property type="entry name" value="PGBD-like"/>
    <property type="match status" value="1"/>
</dbReference>
<dbReference type="InterPro" id="IPR036366">
    <property type="entry name" value="PGBDSf"/>
</dbReference>
<dbReference type="Gene3D" id="4.10.80.30">
    <property type="entry name" value="DNA polymerase, domain 6"/>
    <property type="match status" value="1"/>
</dbReference>
<evidence type="ECO:0000256" key="1">
    <source>
        <dbReference type="ARBA" id="ARBA00022801"/>
    </source>
</evidence>
<dbReference type="Pfam" id="PF01832">
    <property type="entry name" value="Glucosaminidase"/>
    <property type="match status" value="1"/>
</dbReference>
<evidence type="ECO:0000313" key="3">
    <source>
        <dbReference type="EMBL" id="DAD84965.1"/>
    </source>
</evidence>
<dbReference type="GO" id="GO:0004040">
    <property type="term" value="F:amidase activity"/>
    <property type="evidence" value="ECO:0007669"/>
    <property type="project" value="InterPro"/>
</dbReference>
<dbReference type="PANTHER" id="PTHR33308">
    <property type="entry name" value="PEPTIDOGLYCAN HYDROLASE FLGJ"/>
    <property type="match status" value="1"/>
</dbReference>
<dbReference type="PRINTS" id="PR01002">
    <property type="entry name" value="FLGFLGJ"/>
</dbReference>
<keyword evidence="1" id="KW-0378">Hydrolase</keyword>
<dbReference type="Gene3D" id="1.10.530.10">
    <property type="match status" value="1"/>
</dbReference>
<reference evidence="3" key="1">
    <citation type="journal article" date="2021" name="Proc. Natl. Acad. Sci. U.S.A.">
        <title>A Catalog of Tens of Thousands of Viruses from Human Metagenomes Reveals Hidden Associations with Chronic Diseases.</title>
        <authorList>
            <person name="Tisza M.J."/>
            <person name="Buck C.B."/>
        </authorList>
    </citation>
    <scope>NUCLEOTIDE SEQUENCE</scope>
    <source>
        <strain evidence="3">CtD6g5</strain>
    </source>
</reference>
<dbReference type="Pfam" id="PF01471">
    <property type="entry name" value="PG_binding_1"/>
    <property type="match status" value="1"/>
</dbReference>
<accession>A0A8S5MRI8</accession>
<evidence type="ECO:0000259" key="2">
    <source>
        <dbReference type="SMART" id="SM00047"/>
    </source>
</evidence>
<dbReference type="InterPro" id="IPR002477">
    <property type="entry name" value="Peptidoglycan-bd-like"/>
</dbReference>
<dbReference type="EMBL" id="BK014970">
    <property type="protein sequence ID" value="DAD84965.1"/>
    <property type="molecule type" value="Genomic_DNA"/>
</dbReference>
<dbReference type="PANTHER" id="PTHR33308:SF9">
    <property type="entry name" value="PEPTIDOGLYCAN HYDROLASE FLGJ"/>
    <property type="match status" value="1"/>
</dbReference>
<dbReference type="Gene3D" id="1.10.101.10">
    <property type="entry name" value="PGBD-like superfamily/PGBD"/>
    <property type="match status" value="1"/>
</dbReference>
<dbReference type="InterPro" id="IPR002901">
    <property type="entry name" value="MGlyc_endo_b_GlcNAc-like_dom"/>
</dbReference>
<proteinExistence type="predicted"/>
<protein>
    <submittedName>
        <fullName evidence="3">N acetylmuramidase</fullName>
    </submittedName>
</protein>
<name>A0A8S5MRI8_9CAUD</name>
<sequence length="231" mass="25349">MATQTQVKAFIERIAPIAQAKSKGRALPSVCIAQACCESAYGTSPKMIRANAVFGIKVGKSKVHFGTAWHDKAYSTRTKECYDGKTYTNITDLFRAYDSIDDAVEDYYDMLGTCKRYKACVNEKNPQKCITAIKNGGYATAPDYVSTIMSIINKYNLTKYDCLTLRKGFSGSEVKELQILLIKAGYSCGKYGSDGKFGDSTLEAVNAFQADRGLAVDGVVGTKTWAELYKD</sequence>
<feature type="domain" description="Mannosyl-glycoprotein endo-beta-N-acetylglucosamidase-like" evidence="2">
    <location>
        <begin position="1"/>
        <end position="161"/>
    </location>
</feature>
<dbReference type="SMART" id="SM00047">
    <property type="entry name" value="LYZ2"/>
    <property type="match status" value="1"/>
</dbReference>